<evidence type="ECO:0000256" key="5">
    <source>
        <dbReference type="ARBA" id="ARBA00022927"/>
    </source>
</evidence>
<dbReference type="PANTHER" id="PTHR30081">
    <property type="entry name" value="PROTEIN-EXPORT MEMBRANE PROTEIN SEC"/>
    <property type="match status" value="1"/>
</dbReference>
<comment type="subunit">
    <text evidence="9">Forms a complex with SecD. Part of the essential Sec protein translocation apparatus which comprises SecA, SecYEG and auxiliary proteins SecDF-YajC and YidC.</text>
</comment>
<evidence type="ECO:0000256" key="1">
    <source>
        <dbReference type="ARBA" id="ARBA00004651"/>
    </source>
</evidence>
<dbReference type="GO" id="GO:0015450">
    <property type="term" value="F:protein-transporting ATPase activity"/>
    <property type="evidence" value="ECO:0007669"/>
    <property type="project" value="InterPro"/>
</dbReference>
<comment type="similarity">
    <text evidence="9">Belongs to the SecD/SecF family. SecF subfamily.</text>
</comment>
<dbReference type="GO" id="GO:0005886">
    <property type="term" value="C:plasma membrane"/>
    <property type="evidence" value="ECO:0007669"/>
    <property type="project" value="UniProtKB-SubCell"/>
</dbReference>
<proteinExistence type="inferred from homology"/>
<dbReference type="EMBL" id="CP061738">
    <property type="protein sequence ID" value="QOD38758.1"/>
    <property type="molecule type" value="Genomic_DNA"/>
</dbReference>
<dbReference type="NCBIfam" id="TIGR00916">
    <property type="entry name" value="2A0604s01"/>
    <property type="match status" value="1"/>
</dbReference>
<evidence type="ECO:0000256" key="3">
    <source>
        <dbReference type="ARBA" id="ARBA00022475"/>
    </source>
</evidence>
<keyword evidence="6 9" id="KW-1133">Transmembrane helix</keyword>
<keyword evidence="5 9" id="KW-0653">Protein transport</keyword>
<organism evidence="11 12">
    <name type="scientific">Candidatus Wolbachia massiliensis</name>
    <dbReference type="NCBI Taxonomy" id="1845000"/>
    <lineage>
        <taxon>Bacteria</taxon>
        <taxon>Pseudomonadati</taxon>
        <taxon>Pseudomonadota</taxon>
        <taxon>Alphaproteobacteria</taxon>
        <taxon>Rickettsiales</taxon>
        <taxon>Anaplasmataceae</taxon>
        <taxon>Wolbachieae</taxon>
        <taxon>Wolbachia</taxon>
    </lineage>
</organism>
<evidence type="ECO:0000256" key="7">
    <source>
        <dbReference type="ARBA" id="ARBA00023010"/>
    </source>
</evidence>
<evidence type="ECO:0000259" key="10">
    <source>
        <dbReference type="Pfam" id="PF02355"/>
    </source>
</evidence>
<dbReference type="SUPFAM" id="SSF82866">
    <property type="entry name" value="Multidrug efflux transporter AcrB transmembrane domain"/>
    <property type="match status" value="1"/>
</dbReference>
<accession>A0A7M3U2X3</accession>
<comment type="subcellular location">
    <subcellularLocation>
        <location evidence="1 9">Cell membrane</location>
        <topology evidence="1 9">Multi-pass membrane protein</topology>
    </subcellularLocation>
</comment>
<keyword evidence="8 9" id="KW-0472">Membrane</keyword>
<comment type="function">
    <text evidence="9">Part of the Sec protein translocase complex. Interacts with the SecYEG preprotein conducting channel. SecDF uses the proton motive force (PMF) to complete protein translocation after the ATP-dependent function of SecA.</text>
</comment>
<feature type="transmembrane region" description="Helical" evidence="9">
    <location>
        <begin position="183"/>
        <end position="204"/>
    </location>
</feature>
<evidence type="ECO:0000256" key="4">
    <source>
        <dbReference type="ARBA" id="ARBA00022692"/>
    </source>
</evidence>
<keyword evidence="7 9" id="KW-0811">Translocation</keyword>
<keyword evidence="2 9" id="KW-0813">Transport</keyword>
<feature type="transmembrane region" description="Helical" evidence="9">
    <location>
        <begin position="20"/>
        <end position="38"/>
    </location>
</feature>
<dbReference type="GO" id="GO:0006605">
    <property type="term" value="P:protein targeting"/>
    <property type="evidence" value="ECO:0007669"/>
    <property type="project" value="UniProtKB-UniRule"/>
</dbReference>
<dbReference type="RefSeq" id="WP_191111506.1">
    <property type="nucleotide sequence ID" value="NZ_CP061738.1"/>
</dbReference>
<dbReference type="GO" id="GO:0065002">
    <property type="term" value="P:intracellular protein transmembrane transport"/>
    <property type="evidence" value="ECO:0007669"/>
    <property type="project" value="UniProtKB-UniRule"/>
</dbReference>
<evidence type="ECO:0000256" key="9">
    <source>
        <dbReference type="HAMAP-Rule" id="MF_01464"/>
    </source>
</evidence>
<keyword evidence="3 9" id="KW-1003">Cell membrane</keyword>
<feature type="transmembrane region" description="Helical" evidence="9">
    <location>
        <begin position="235"/>
        <end position="256"/>
    </location>
</feature>
<feature type="transmembrane region" description="Helical" evidence="9">
    <location>
        <begin position="129"/>
        <end position="149"/>
    </location>
</feature>
<dbReference type="HAMAP" id="MF_01464_B">
    <property type="entry name" value="SecF_B"/>
    <property type="match status" value="1"/>
</dbReference>
<sequence>MAVRFIPDNINIEFSKYRKLTALISIVLVVFSILVVVLRGVNLGIDFTGGILMEIKSSNEDRIILDTLKENSFTVQSSKAGDNLVMRFKDEGDEDKIKKIKSILEGKLGNSISYRKIDYVGPQISSTQIFEGILSMLIAIVGIFFYVWLRFNWQCGFGGIIALIHDVVLTIGFISLTGIEFNISSTAALLTVIGYSINNSVVIYDRIREYQKSDQNRQMSEIVDASINSTLFRTILTSGTTLLAALPLTLICTGAVRDFSLIIFFGISIGACSAIFISAPILTCKALISRFAI</sequence>
<dbReference type="Pfam" id="PF07549">
    <property type="entry name" value="Sec_GG"/>
    <property type="match status" value="1"/>
</dbReference>
<feature type="domain" description="Protein export membrane protein SecD/SecF C-terminal" evidence="10">
    <location>
        <begin position="108"/>
        <end position="283"/>
    </location>
</feature>
<dbReference type="PRINTS" id="PR01755">
    <property type="entry name" value="SECFTRNLCASE"/>
</dbReference>
<keyword evidence="4 9" id="KW-0812">Transmembrane</keyword>
<dbReference type="NCBIfam" id="TIGR00966">
    <property type="entry name" value="transloc_SecF"/>
    <property type="match status" value="1"/>
</dbReference>
<feature type="transmembrane region" description="Helical" evidence="9">
    <location>
        <begin position="156"/>
        <end position="177"/>
    </location>
</feature>
<gene>
    <name evidence="9 11" type="primary">secF</name>
    <name evidence="11" type="ORF">ID128_02890</name>
</gene>
<name>A0A7M3U2X3_9RICK</name>
<reference evidence="11 12" key="1">
    <citation type="submission" date="2020-09" db="EMBL/GenBank/DDBJ databases">
        <title>An Earliest Endosymbiont, Wolbachia massiliensis sp. nov., Strain PL13 From the Bed Bug (Cimex hemipterius), Type strain of a New supergroup T.</title>
        <authorList>
            <person name="Laidoudi Y."/>
            <person name="Levasseur A."/>
            <person name="Medkour H."/>
            <person name="Maaloum M."/>
            <person name="BenKhedher M."/>
            <person name="Sambou M."/>
            <person name="Bassene H."/>
            <person name="Davoust B."/>
            <person name="Fenollar F."/>
            <person name="Raoult D."/>
            <person name="Mediannikov O."/>
        </authorList>
    </citation>
    <scope>NUCLEOTIDE SEQUENCE [LARGE SCALE GENOMIC DNA]</scope>
    <source>
        <strain evidence="11 12">PL13</strain>
    </source>
</reference>
<dbReference type="PANTHER" id="PTHR30081:SF8">
    <property type="entry name" value="PROTEIN TRANSLOCASE SUBUNIT SECF"/>
    <property type="match status" value="1"/>
</dbReference>
<dbReference type="GO" id="GO:0043952">
    <property type="term" value="P:protein transport by the Sec complex"/>
    <property type="evidence" value="ECO:0007669"/>
    <property type="project" value="UniProtKB-UniRule"/>
</dbReference>
<dbReference type="InterPro" id="IPR048634">
    <property type="entry name" value="SecD_SecF_C"/>
</dbReference>
<evidence type="ECO:0000313" key="12">
    <source>
        <dbReference type="Proteomes" id="UP000516514"/>
    </source>
</evidence>
<dbReference type="Pfam" id="PF02355">
    <property type="entry name" value="SecD_SecF_C"/>
    <property type="match status" value="1"/>
</dbReference>
<dbReference type="InterPro" id="IPR055344">
    <property type="entry name" value="SecD_SecF_C_bact"/>
</dbReference>
<keyword evidence="12" id="KW-1185">Reference proteome</keyword>
<evidence type="ECO:0000256" key="2">
    <source>
        <dbReference type="ARBA" id="ARBA00022448"/>
    </source>
</evidence>
<dbReference type="InterPro" id="IPR022645">
    <property type="entry name" value="SecD/SecF_bac"/>
</dbReference>
<evidence type="ECO:0000256" key="6">
    <source>
        <dbReference type="ARBA" id="ARBA00022989"/>
    </source>
</evidence>
<dbReference type="AlphaFoldDB" id="A0A7M3U2X3"/>
<evidence type="ECO:0000313" key="11">
    <source>
        <dbReference type="EMBL" id="QOD38758.1"/>
    </source>
</evidence>
<dbReference type="InterPro" id="IPR022813">
    <property type="entry name" value="SecD/SecF_arch_bac"/>
</dbReference>
<feature type="transmembrane region" description="Helical" evidence="9">
    <location>
        <begin position="262"/>
        <end position="288"/>
    </location>
</feature>
<dbReference type="Gene3D" id="1.20.1640.10">
    <property type="entry name" value="Multidrug efflux transporter AcrB transmembrane domain"/>
    <property type="match status" value="1"/>
</dbReference>
<evidence type="ECO:0000256" key="8">
    <source>
        <dbReference type="ARBA" id="ARBA00023136"/>
    </source>
</evidence>
<protein>
    <recommendedName>
        <fullName evidence="9">Protein-export membrane protein SecF</fullName>
    </recommendedName>
</protein>
<dbReference type="Proteomes" id="UP000516514">
    <property type="component" value="Chromosome"/>
</dbReference>
<dbReference type="InterPro" id="IPR005665">
    <property type="entry name" value="SecF_bac"/>
</dbReference>
<dbReference type="InterPro" id="IPR022646">
    <property type="entry name" value="SecD/SecF_CS"/>
</dbReference>
<dbReference type="KEGG" id="wms:ID128_02890"/>